<dbReference type="InterPro" id="IPR046373">
    <property type="entry name" value="Acyl-CoA_Oxase/DH_mid-dom_sf"/>
</dbReference>
<dbReference type="FunFam" id="1.20.140.10:FF:000001">
    <property type="entry name" value="Acyl-CoA dehydrogenase"/>
    <property type="match status" value="1"/>
</dbReference>
<dbReference type="GO" id="GO:0050660">
    <property type="term" value="F:flavin adenine dinucleotide binding"/>
    <property type="evidence" value="ECO:0007669"/>
    <property type="project" value="InterPro"/>
</dbReference>
<dbReference type="GO" id="GO:0003995">
    <property type="term" value="F:acyl-CoA dehydrogenase activity"/>
    <property type="evidence" value="ECO:0007669"/>
    <property type="project" value="InterPro"/>
</dbReference>
<dbReference type="InterPro" id="IPR006089">
    <property type="entry name" value="Acyl-CoA_DH_CS"/>
</dbReference>
<gene>
    <name evidence="10" type="ORF">ER308_14650</name>
</gene>
<comment type="cofactor">
    <cofactor evidence="1 6">
        <name>FAD</name>
        <dbReference type="ChEBI" id="CHEBI:57692"/>
    </cofactor>
</comment>
<evidence type="ECO:0000256" key="5">
    <source>
        <dbReference type="ARBA" id="ARBA00023002"/>
    </source>
</evidence>
<keyword evidence="11" id="KW-1185">Reference proteome</keyword>
<reference evidence="10 11" key="1">
    <citation type="submission" date="2019-01" db="EMBL/GenBank/DDBJ databases">
        <title>Egibacter rhizosphaerae EGI 80759T.</title>
        <authorList>
            <person name="Chen D.-D."/>
            <person name="Tian Y."/>
            <person name="Jiao J.-Y."/>
            <person name="Zhang X.-T."/>
            <person name="Zhang Y.-G."/>
            <person name="Zhang Y."/>
            <person name="Xiao M."/>
            <person name="Shu W.-S."/>
            <person name="Li W.-J."/>
        </authorList>
    </citation>
    <scope>NUCLEOTIDE SEQUENCE [LARGE SCALE GENOMIC DNA]</scope>
    <source>
        <strain evidence="10 11">EGI 80759</strain>
    </source>
</reference>
<dbReference type="Pfam" id="PF02770">
    <property type="entry name" value="Acyl-CoA_dh_M"/>
    <property type="match status" value="1"/>
</dbReference>
<feature type="domain" description="Acyl-CoA oxidase/dehydrogenase middle" evidence="8">
    <location>
        <begin position="130"/>
        <end position="224"/>
    </location>
</feature>
<dbReference type="FunFam" id="2.40.110.10:FF:000002">
    <property type="entry name" value="Acyl-CoA dehydrogenase fadE12"/>
    <property type="match status" value="1"/>
</dbReference>
<dbReference type="PANTHER" id="PTHR43884">
    <property type="entry name" value="ACYL-COA DEHYDROGENASE"/>
    <property type="match status" value="1"/>
</dbReference>
<dbReference type="PROSITE" id="PS00073">
    <property type="entry name" value="ACYL_COA_DH_2"/>
    <property type="match status" value="1"/>
</dbReference>
<dbReference type="OrthoDB" id="8876745at2"/>
<evidence type="ECO:0000259" key="8">
    <source>
        <dbReference type="Pfam" id="PF02770"/>
    </source>
</evidence>
<evidence type="ECO:0000256" key="3">
    <source>
        <dbReference type="ARBA" id="ARBA00022630"/>
    </source>
</evidence>
<name>A0A411YHT8_9ACTN</name>
<accession>A0A411YHT8</accession>
<dbReference type="InterPro" id="IPR013786">
    <property type="entry name" value="AcylCoA_DH/ox_N"/>
</dbReference>
<feature type="domain" description="Acyl-CoA dehydrogenase/oxidase N-terminal" evidence="9">
    <location>
        <begin position="13"/>
        <end position="125"/>
    </location>
</feature>
<dbReference type="InterPro" id="IPR009075">
    <property type="entry name" value="AcylCo_DH/oxidase_C"/>
</dbReference>
<dbReference type="KEGG" id="erz:ER308_14650"/>
<dbReference type="Pfam" id="PF02771">
    <property type="entry name" value="Acyl-CoA_dh_N"/>
    <property type="match status" value="1"/>
</dbReference>
<evidence type="ECO:0000259" key="9">
    <source>
        <dbReference type="Pfam" id="PF02771"/>
    </source>
</evidence>
<dbReference type="InterPro" id="IPR009100">
    <property type="entry name" value="AcylCoA_DH/oxidase_NM_dom_sf"/>
</dbReference>
<evidence type="ECO:0000256" key="1">
    <source>
        <dbReference type="ARBA" id="ARBA00001974"/>
    </source>
</evidence>
<keyword evidence="4 6" id="KW-0274">FAD</keyword>
<evidence type="ECO:0000313" key="11">
    <source>
        <dbReference type="Proteomes" id="UP000291469"/>
    </source>
</evidence>
<evidence type="ECO:0000256" key="4">
    <source>
        <dbReference type="ARBA" id="ARBA00022827"/>
    </source>
</evidence>
<dbReference type="Pfam" id="PF00441">
    <property type="entry name" value="Acyl-CoA_dh_1"/>
    <property type="match status" value="1"/>
</dbReference>
<evidence type="ECO:0000256" key="2">
    <source>
        <dbReference type="ARBA" id="ARBA00009347"/>
    </source>
</evidence>
<dbReference type="InterPro" id="IPR036250">
    <property type="entry name" value="AcylCo_DH-like_C"/>
</dbReference>
<feature type="domain" description="Acyl-CoA dehydrogenase/oxidase C-terminal" evidence="7">
    <location>
        <begin position="236"/>
        <end position="384"/>
    </location>
</feature>
<organism evidence="10 11">
    <name type="scientific">Egibacter rhizosphaerae</name>
    <dbReference type="NCBI Taxonomy" id="1670831"/>
    <lineage>
        <taxon>Bacteria</taxon>
        <taxon>Bacillati</taxon>
        <taxon>Actinomycetota</taxon>
        <taxon>Nitriliruptoria</taxon>
        <taxon>Egibacterales</taxon>
        <taxon>Egibacteraceae</taxon>
        <taxon>Egibacter</taxon>
    </lineage>
</organism>
<keyword evidence="3 6" id="KW-0285">Flavoprotein</keyword>
<protein>
    <submittedName>
        <fullName evidence="10">Acyl-CoA dehydrogenase</fullName>
    </submittedName>
</protein>
<dbReference type="AlphaFoldDB" id="A0A411YHT8"/>
<dbReference type="RefSeq" id="WP_131155670.1">
    <property type="nucleotide sequence ID" value="NZ_CP036402.1"/>
</dbReference>
<dbReference type="SUPFAM" id="SSF47203">
    <property type="entry name" value="Acyl-CoA dehydrogenase C-terminal domain-like"/>
    <property type="match status" value="1"/>
</dbReference>
<evidence type="ECO:0000313" key="10">
    <source>
        <dbReference type="EMBL" id="QBI20676.1"/>
    </source>
</evidence>
<dbReference type="InterPro" id="IPR006091">
    <property type="entry name" value="Acyl-CoA_Oxase/DH_mid-dom"/>
</dbReference>
<sequence>MDSAAPGPSFALTDEQAELQRVVRQFARERVAPRAEAFNARAELPLDLVGEMGQMGLFGLPFPEEVGGSGGTYLDLCLALEEIGRVDQSLGITLEAAVGLGAMPIYRFGSDEQRERWLPPLARGEQLAGFGLTEPGGGSDAGALRTRARWDGDAWVIDGSKQFITNVGTDVSAFVTVAAVTADDPREITNFVVPTGTPGYVVGQGYRKVGWHASDTRDLAFSDCGVPADHQLGEQGRGLANFLSILSEGRIAIAALAVGLIQGCVDECVRYAQEREAFGKPIGAHQAVAFKIADMEAAAQLARNQYRYACWLLATGQRFTREAAIAKLHATEQAVAAAREACQVFGGYGFTTEYAVGRFYQDAKILEIGEGTSEVQRMLIARDLGLPR</sequence>
<comment type="similarity">
    <text evidence="2 6">Belongs to the acyl-CoA dehydrogenase family.</text>
</comment>
<dbReference type="InterPro" id="IPR037069">
    <property type="entry name" value="AcylCoA_DH/ox_N_sf"/>
</dbReference>
<dbReference type="EMBL" id="CP036402">
    <property type="protein sequence ID" value="QBI20676.1"/>
    <property type="molecule type" value="Genomic_DNA"/>
</dbReference>
<dbReference type="Gene3D" id="2.40.110.10">
    <property type="entry name" value="Butyryl-CoA Dehydrogenase, subunit A, domain 2"/>
    <property type="match status" value="1"/>
</dbReference>
<dbReference type="FunFam" id="1.10.540.10:FF:000002">
    <property type="entry name" value="Acyl-CoA dehydrogenase FadE19"/>
    <property type="match status" value="1"/>
</dbReference>
<proteinExistence type="inferred from homology"/>
<evidence type="ECO:0000259" key="7">
    <source>
        <dbReference type="Pfam" id="PF00441"/>
    </source>
</evidence>
<dbReference type="SUPFAM" id="SSF56645">
    <property type="entry name" value="Acyl-CoA dehydrogenase NM domain-like"/>
    <property type="match status" value="1"/>
</dbReference>
<dbReference type="PANTHER" id="PTHR43884:SF12">
    <property type="entry name" value="ISOVALERYL-COA DEHYDROGENASE, MITOCHONDRIAL-RELATED"/>
    <property type="match status" value="1"/>
</dbReference>
<dbReference type="Gene3D" id="1.10.540.10">
    <property type="entry name" value="Acyl-CoA dehydrogenase/oxidase, N-terminal domain"/>
    <property type="match status" value="1"/>
</dbReference>
<dbReference type="Proteomes" id="UP000291469">
    <property type="component" value="Chromosome"/>
</dbReference>
<evidence type="ECO:0000256" key="6">
    <source>
        <dbReference type="RuleBase" id="RU362125"/>
    </source>
</evidence>
<dbReference type="Gene3D" id="1.20.140.10">
    <property type="entry name" value="Butyryl-CoA Dehydrogenase, subunit A, domain 3"/>
    <property type="match status" value="1"/>
</dbReference>
<dbReference type="PROSITE" id="PS00072">
    <property type="entry name" value="ACYL_COA_DH_1"/>
    <property type="match status" value="1"/>
</dbReference>
<keyword evidence="5 6" id="KW-0560">Oxidoreductase</keyword>